<evidence type="ECO:0000259" key="4">
    <source>
        <dbReference type="PROSITE" id="PS51399"/>
    </source>
</evidence>
<dbReference type="FunCoup" id="A0A2K3E6Y7">
    <property type="interactions" value="2258"/>
</dbReference>
<proteinExistence type="predicted"/>
<accession>A0A2K3E6Y7</accession>
<dbReference type="GO" id="GO:0061025">
    <property type="term" value="P:membrane fusion"/>
    <property type="evidence" value="ECO:0000318"/>
    <property type="project" value="GO_Central"/>
</dbReference>
<dbReference type="Pfam" id="PF08059">
    <property type="entry name" value="SEP"/>
    <property type="match status" value="1"/>
</dbReference>
<keyword evidence="6" id="KW-1185">Reference proteome</keyword>
<dbReference type="InterPro" id="IPR036241">
    <property type="entry name" value="NSFL1C_SEP_dom_sf"/>
</dbReference>
<protein>
    <recommendedName>
        <fullName evidence="7">UBX domain-containing protein</fullName>
    </recommendedName>
</protein>
<evidence type="ECO:0008006" key="7">
    <source>
        <dbReference type="Google" id="ProtNLM"/>
    </source>
</evidence>
<dbReference type="PANTHER" id="PTHR23333:SF20">
    <property type="entry name" value="NSFL1 COFACTOR P47"/>
    <property type="match status" value="1"/>
</dbReference>
<dbReference type="STRING" id="3055.A0A2K3E6Y7"/>
<dbReference type="PANTHER" id="PTHR23333">
    <property type="entry name" value="UBX DOMAIN CONTAINING PROTEIN"/>
    <property type="match status" value="1"/>
</dbReference>
<dbReference type="InParanoid" id="A0A2K3E6Y7"/>
<dbReference type="InterPro" id="IPR001012">
    <property type="entry name" value="UBX_dom"/>
</dbReference>
<keyword evidence="1" id="KW-0833">Ubl conjugation pathway</keyword>
<feature type="domain" description="UBX" evidence="3">
    <location>
        <begin position="219"/>
        <end position="296"/>
    </location>
</feature>
<dbReference type="GO" id="GO:0000045">
    <property type="term" value="P:autophagosome assembly"/>
    <property type="evidence" value="ECO:0000318"/>
    <property type="project" value="GO_Central"/>
</dbReference>
<dbReference type="InterPro" id="IPR029071">
    <property type="entry name" value="Ubiquitin-like_domsf"/>
</dbReference>
<dbReference type="GO" id="GO:0005829">
    <property type="term" value="C:cytosol"/>
    <property type="evidence" value="ECO:0000318"/>
    <property type="project" value="GO_Central"/>
</dbReference>
<reference evidence="5 6" key="1">
    <citation type="journal article" date="2007" name="Science">
        <title>The Chlamydomonas genome reveals the evolution of key animal and plant functions.</title>
        <authorList>
            <person name="Merchant S.S."/>
            <person name="Prochnik S.E."/>
            <person name="Vallon O."/>
            <person name="Harris E.H."/>
            <person name="Karpowicz S.J."/>
            <person name="Witman G.B."/>
            <person name="Terry A."/>
            <person name="Salamov A."/>
            <person name="Fritz-Laylin L.K."/>
            <person name="Marechal-Drouard L."/>
            <person name="Marshall W.F."/>
            <person name="Qu L.H."/>
            <person name="Nelson D.R."/>
            <person name="Sanderfoot A.A."/>
            <person name="Spalding M.H."/>
            <person name="Kapitonov V.V."/>
            <person name="Ren Q."/>
            <person name="Ferris P."/>
            <person name="Lindquist E."/>
            <person name="Shapiro H."/>
            <person name="Lucas S.M."/>
            <person name="Grimwood J."/>
            <person name="Schmutz J."/>
            <person name="Cardol P."/>
            <person name="Cerutti H."/>
            <person name="Chanfreau G."/>
            <person name="Chen C.L."/>
            <person name="Cognat V."/>
            <person name="Croft M.T."/>
            <person name="Dent R."/>
            <person name="Dutcher S."/>
            <person name="Fernandez E."/>
            <person name="Fukuzawa H."/>
            <person name="Gonzalez-Ballester D."/>
            <person name="Gonzalez-Halphen D."/>
            <person name="Hallmann A."/>
            <person name="Hanikenne M."/>
            <person name="Hippler M."/>
            <person name="Inwood W."/>
            <person name="Jabbari K."/>
            <person name="Kalanon M."/>
            <person name="Kuras R."/>
            <person name="Lefebvre P.A."/>
            <person name="Lemaire S.D."/>
            <person name="Lobanov A.V."/>
            <person name="Lohr M."/>
            <person name="Manuell A."/>
            <person name="Meier I."/>
            <person name="Mets L."/>
            <person name="Mittag M."/>
            <person name="Mittelmeier T."/>
            <person name="Moroney J.V."/>
            <person name="Moseley J."/>
            <person name="Napoli C."/>
            <person name="Nedelcu A.M."/>
            <person name="Niyogi K."/>
            <person name="Novoselov S.V."/>
            <person name="Paulsen I.T."/>
            <person name="Pazour G."/>
            <person name="Purton S."/>
            <person name="Ral J.P."/>
            <person name="Riano-Pachon D.M."/>
            <person name="Riekhof W."/>
            <person name="Rymarquis L."/>
            <person name="Schroda M."/>
            <person name="Stern D."/>
            <person name="Umen J."/>
            <person name="Willows R."/>
            <person name="Wilson N."/>
            <person name="Zimmer S.L."/>
            <person name="Allmer J."/>
            <person name="Balk J."/>
            <person name="Bisova K."/>
            <person name="Chen C.J."/>
            <person name="Elias M."/>
            <person name="Gendler K."/>
            <person name="Hauser C."/>
            <person name="Lamb M.R."/>
            <person name="Ledford H."/>
            <person name="Long J.C."/>
            <person name="Minagawa J."/>
            <person name="Page M.D."/>
            <person name="Pan J."/>
            <person name="Pootakham W."/>
            <person name="Roje S."/>
            <person name="Rose A."/>
            <person name="Stahlberg E."/>
            <person name="Terauchi A.M."/>
            <person name="Yang P."/>
            <person name="Ball S."/>
            <person name="Bowler C."/>
            <person name="Dieckmann C.L."/>
            <person name="Gladyshev V.N."/>
            <person name="Green P."/>
            <person name="Jorgensen R."/>
            <person name="Mayfield S."/>
            <person name="Mueller-Roeber B."/>
            <person name="Rajamani S."/>
            <person name="Sayre R.T."/>
            <person name="Brokstein P."/>
            <person name="Dubchak I."/>
            <person name="Goodstein D."/>
            <person name="Hornick L."/>
            <person name="Huang Y.W."/>
            <person name="Jhaveri J."/>
            <person name="Luo Y."/>
            <person name="Martinez D."/>
            <person name="Ngau W.C."/>
            <person name="Otillar B."/>
            <person name="Poliakov A."/>
            <person name="Porter A."/>
            <person name="Szajkowski L."/>
            <person name="Werner G."/>
            <person name="Zhou K."/>
            <person name="Grigoriev I.V."/>
            <person name="Rokhsar D.S."/>
            <person name="Grossman A.R."/>
        </authorList>
    </citation>
    <scope>NUCLEOTIDE SEQUENCE [LARGE SCALE GENOMIC DNA]</scope>
    <source>
        <strain evidence="6">CC-503</strain>
    </source>
</reference>
<name>A0A2K3E6Y7_CHLRE</name>
<dbReference type="OrthoDB" id="25887at2759"/>
<dbReference type="Gramene" id="PNW88556">
    <property type="protein sequence ID" value="PNW88556"/>
    <property type="gene ID" value="CHLRE_01g034451v5"/>
</dbReference>
<dbReference type="AlphaFoldDB" id="A0A2K3E6Y7"/>
<dbReference type="SUPFAM" id="SSF102848">
    <property type="entry name" value="NSFL1 (p97 ATPase) cofactor p47, SEP domain"/>
    <property type="match status" value="1"/>
</dbReference>
<gene>
    <name evidence="5" type="ORF">CHLRE_01g034451v5</name>
</gene>
<evidence type="ECO:0000313" key="6">
    <source>
        <dbReference type="Proteomes" id="UP000006906"/>
    </source>
</evidence>
<dbReference type="Proteomes" id="UP000006906">
    <property type="component" value="Chromosome 1"/>
</dbReference>
<dbReference type="Gene3D" id="3.10.20.90">
    <property type="entry name" value="Phosphatidylinositol 3-kinase Catalytic Subunit, Chain A, domain 1"/>
    <property type="match status" value="1"/>
</dbReference>
<dbReference type="GO" id="GO:0031468">
    <property type="term" value="P:nuclear membrane reassembly"/>
    <property type="evidence" value="ECO:0000318"/>
    <property type="project" value="GO_Central"/>
</dbReference>
<dbReference type="PROSITE" id="PS51399">
    <property type="entry name" value="SEP"/>
    <property type="match status" value="1"/>
</dbReference>
<evidence type="ECO:0000313" key="5">
    <source>
        <dbReference type="EMBL" id="PNW88556.1"/>
    </source>
</evidence>
<organism evidence="5 6">
    <name type="scientific">Chlamydomonas reinhardtii</name>
    <name type="common">Chlamydomonas smithii</name>
    <dbReference type="NCBI Taxonomy" id="3055"/>
    <lineage>
        <taxon>Eukaryota</taxon>
        <taxon>Viridiplantae</taxon>
        <taxon>Chlorophyta</taxon>
        <taxon>core chlorophytes</taxon>
        <taxon>Chlorophyceae</taxon>
        <taxon>CS clade</taxon>
        <taxon>Chlamydomonadales</taxon>
        <taxon>Chlamydomonadaceae</taxon>
        <taxon>Chlamydomonas</taxon>
    </lineage>
</organism>
<dbReference type="SUPFAM" id="SSF54236">
    <property type="entry name" value="Ubiquitin-like"/>
    <property type="match status" value="1"/>
</dbReference>
<dbReference type="Pfam" id="PF00789">
    <property type="entry name" value="UBX"/>
    <property type="match status" value="1"/>
</dbReference>
<dbReference type="SMART" id="SM00553">
    <property type="entry name" value="SEP"/>
    <property type="match status" value="1"/>
</dbReference>
<dbReference type="GeneID" id="66052091"/>
<dbReference type="InterPro" id="IPR012989">
    <property type="entry name" value="SEP_domain"/>
</dbReference>
<dbReference type="Gene3D" id="3.30.420.210">
    <property type="entry name" value="SEP domain"/>
    <property type="match status" value="1"/>
</dbReference>
<dbReference type="GO" id="GO:0043161">
    <property type="term" value="P:proteasome-mediated ubiquitin-dependent protein catabolic process"/>
    <property type="evidence" value="ECO:0000318"/>
    <property type="project" value="GO_Central"/>
</dbReference>
<dbReference type="KEGG" id="cre:CHLRE_01g034451v5"/>
<dbReference type="GO" id="GO:0005634">
    <property type="term" value="C:nucleus"/>
    <property type="evidence" value="ECO:0000318"/>
    <property type="project" value="GO_Central"/>
</dbReference>
<dbReference type="PROSITE" id="PS50033">
    <property type="entry name" value="UBX"/>
    <property type="match status" value="1"/>
</dbReference>
<feature type="compositionally biased region" description="Low complexity" evidence="2">
    <location>
        <begin position="57"/>
        <end position="69"/>
    </location>
</feature>
<feature type="compositionally biased region" description="Basic and acidic residues" evidence="2">
    <location>
        <begin position="162"/>
        <end position="173"/>
    </location>
</feature>
<dbReference type="EMBL" id="CM008962">
    <property type="protein sequence ID" value="PNW88556.1"/>
    <property type="molecule type" value="Genomic_DNA"/>
</dbReference>
<feature type="region of interest" description="Disordered" evidence="2">
    <location>
        <begin position="162"/>
        <end position="192"/>
    </location>
</feature>
<evidence type="ECO:0000259" key="3">
    <source>
        <dbReference type="PROSITE" id="PS50033"/>
    </source>
</evidence>
<dbReference type="FunFam" id="3.10.20.90:FF:000179">
    <property type="entry name" value="Plant UBX domain-containing protein 4"/>
    <property type="match status" value="1"/>
</dbReference>
<dbReference type="GO" id="GO:0007030">
    <property type="term" value="P:Golgi organization"/>
    <property type="evidence" value="ECO:0000318"/>
    <property type="project" value="GO_Central"/>
</dbReference>
<evidence type="ECO:0000256" key="2">
    <source>
        <dbReference type="SAM" id="MobiDB-lite"/>
    </source>
</evidence>
<feature type="region of interest" description="Disordered" evidence="2">
    <location>
        <begin position="1"/>
        <end position="103"/>
    </location>
</feature>
<sequence length="297" mass="31354">MANVKSLSDLNGEGDDDKQSKHNDYYAGGEKSGQLLRGAPEDESDEEDDRVGALFNRARQAGAAAGTAADLPGQPPRAFQGTGHTLGGGPVPSKPPPETEGPRNHVITFYNDGVFTVDDGPPRRVDDPANMPFIESISKGECPAELDPGRPGAPVTVNLMRKEEPYSEPERPKQYFTGTGRTLGAPTSTSAGASTSAASAAAAAAAADASAGEWQGVDEALPSTSLQLRLPDGSRMVARFNQGRHTVRDIRRFVRASRPDLSTAYQLMTAFPNKVVEGEEQTLEAAGLVNAVIILKL</sequence>
<feature type="domain" description="SEP" evidence="4">
    <location>
        <begin position="102"/>
        <end position="167"/>
    </location>
</feature>
<dbReference type="SMART" id="SM00166">
    <property type="entry name" value="UBX"/>
    <property type="match status" value="1"/>
</dbReference>
<dbReference type="GO" id="GO:0043130">
    <property type="term" value="F:ubiquitin binding"/>
    <property type="evidence" value="ECO:0000318"/>
    <property type="project" value="GO_Central"/>
</dbReference>
<dbReference type="RefSeq" id="XP_042928610.1">
    <property type="nucleotide sequence ID" value="XM_043058696.1"/>
</dbReference>
<dbReference type="CDD" id="cd01770">
    <property type="entry name" value="UBX_UBXN2"/>
    <property type="match status" value="1"/>
</dbReference>
<evidence type="ECO:0000256" key="1">
    <source>
        <dbReference type="ARBA" id="ARBA00022786"/>
    </source>
</evidence>